<sequence length="352" mass="38448">MRRALRPTATRATRWARRASGERFSGLLDREDARAPGAGGRVPVVHHDSYSAPTLPRGHRFPMGVFQRVRDALAREGIVRVGDSSSNAFSPSRRPTFEELAAAHSEEWTRTATSSEGPDAKRLREIGLPWSDVLVERTLMEVSGTMLTVEMALECGLAVNTAGGTHHAKGTRGGGFCILNDLATASLAVLNSGRLSRVMIVDLDVHQGDGTAEILENEWHRCYTFSAHAASNFPARKARSTRDVELPRSMNDDEYMSVVSSALRESLEDFRPELVIYDAGVDVTANDALGHLDLTFEGLYRRERMVLDTCLGSGIPVAGVVGGGYSPDLDEIANRHAVLHRVAQEMFTDHGL</sequence>
<evidence type="ECO:0000313" key="3">
    <source>
        <dbReference type="EMBL" id="CEG00333.1"/>
    </source>
</evidence>
<dbReference type="Proteomes" id="UP000195557">
    <property type="component" value="Unassembled WGS sequence"/>
</dbReference>
<dbReference type="InParanoid" id="A0A096P8I5"/>
<dbReference type="InterPro" id="IPR023801">
    <property type="entry name" value="His_deacetylse_dom"/>
</dbReference>
<evidence type="ECO:0000313" key="5">
    <source>
        <dbReference type="Proteomes" id="UP000009170"/>
    </source>
</evidence>
<dbReference type="InterPro" id="IPR000286">
    <property type="entry name" value="HDACs"/>
</dbReference>
<evidence type="ECO:0000313" key="4">
    <source>
        <dbReference type="EMBL" id="OUS44279.1"/>
    </source>
</evidence>
<evidence type="ECO:0000256" key="1">
    <source>
        <dbReference type="ARBA" id="ARBA00022801"/>
    </source>
</evidence>
<dbReference type="InterPro" id="IPR037138">
    <property type="entry name" value="His_deacetylse_dom_sf"/>
</dbReference>
<dbReference type="PANTHER" id="PTHR10625">
    <property type="entry name" value="HISTONE DEACETYLASE HDAC1-RELATED"/>
    <property type="match status" value="1"/>
</dbReference>
<dbReference type="Pfam" id="PF00850">
    <property type="entry name" value="Hist_deacetyl"/>
    <property type="match status" value="1"/>
</dbReference>
<dbReference type="CDD" id="cd09993">
    <property type="entry name" value="HDAC_classIV"/>
    <property type="match status" value="1"/>
</dbReference>
<dbReference type="Proteomes" id="UP000009170">
    <property type="component" value="Unassembled WGS sequence"/>
</dbReference>
<dbReference type="EMBL" id="KZ155825">
    <property type="protein sequence ID" value="OUS44279.1"/>
    <property type="molecule type" value="Genomic_DNA"/>
</dbReference>
<dbReference type="GO" id="GO:0040029">
    <property type="term" value="P:epigenetic regulation of gene expression"/>
    <property type="evidence" value="ECO:0007669"/>
    <property type="project" value="TreeGrafter"/>
</dbReference>
<dbReference type="GO" id="GO:0016787">
    <property type="term" value="F:hydrolase activity"/>
    <property type="evidence" value="ECO:0007669"/>
    <property type="project" value="UniProtKB-KW"/>
</dbReference>
<dbReference type="InterPro" id="IPR044150">
    <property type="entry name" value="HDAC_classIV"/>
</dbReference>
<reference evidence="4" key="3">
    <citation type="submission" date="2017-04" db="EMBL/GenBank/DDBJ databases">
        <title>Population genomics of picophytoplankton unveils novel chromosome hypervariability.</title>
        <authorList>
            <consortium name="DOE Joint Genome Institute"/>
            <person name="Blanc-Mathieu R."/>
            <person name="Krasovec M."/>
            <person name="Hebrard M."/>
            <person name="Yau S."/>
            <person name="Desgranges E."/>
            <person name="Martin J."/>
            <person name="Schackwitz W."/>
            <person name="Kuo A."/>
            <person name="Salin G."/>
            <person name="Donnadieu C."/>
            <person name="Desdevises Y."/>
            <person name="Sanchez-Ferandin S."/>
            <person name="Moreau H."/>
            <person name="Rivals E."/>
            <person name="Grigoriev I.V."/>
            <person name="Grimsley N."/>
            <person name="Eyre-Walker A."/>
            <person name="Piganeau G."/>
        </authorList>
    </citation>
    <scope>NUCLEOTIDE SEQUENCE [LARGE SCALE GENOMIC DNA]</scope>
    <source>
        <strain evidence="4">RCC 1115</strain>
    </source>
</reference>
<dbReference type="Gene3D" id="3.40.800.20">
    <property type="entry name" value="Histone deacetylase domain"/>
    <property type="match status" value="1"/>
</dbReference>
<dbReference type="InterPro" id="IPR023696">
    <property type="entry name" value="Ureohydrolase_dom_sf"/>
</dbReference>
<reference evidence="3" key="2">
    <citation type="journal article" date="2014" name="BMC Genomics">
        <title>An improved genome of the model marine alga Ostreococcus tauri unfolds by assessing Illumina de novo assemblies.</title>
        <authorList>
            <person name="Blanc-Mathieu R."/>
            <person name="Verhelst B."/>
            <person name="Derelle E."/>
            <person name="Rombauts S."/>
            <person name="Bouget F.Y."/>
            <person name="Carre I."/>
            <person name="Chateau A."/>
            <person name="Eyre-Walker A."/>
            <person name="Grimsley N."/>
            <person name="Moreau H."/>
            <person name="Piegu B."/>
            <person name="Rivals E."/>
            <person name="Schackwitz W."/>
            <person name="Van de Peer Y."/>
            <person name="Piganeau G."/>
        </authorList>
    </citation>
    <scope>NUCLEOTIDE SEQUENCE</scope>
    <source>
        <strain evidence="3">RCC4221</strain>
    </source>
</reference>
<dbReference type="SUPFAM" id="SSF52768">
    <property type="entry name" value="Arginase/deacetylase"/>
    <property type="match status" value="1"/>
</dbReference>
<accession>A0A1Y5I448</accession>
<keyword evidence="5" id="KW-1185">Reference proteome</keyword>
<name>A0A096P8I5_OSTTA</name>
<dbReference type="AlphaFoldDB" id="A0A096P8I5"/>
<evidence type="ECO:0000259" key="2">
    <source>
        <dbReference type="Pfam" id="PF00850"/>
    </source>
</evidence>
<accession>A0A096P8I5</accession>
<gene>
    <name evidence="4" type="ORF">BE221DRAFT_193729</name>
    <name evidence="3" type="ORF">OT_ostta16g01230</name>
</gene>
<feature type="domain" description="Histone deacetylase" evidence="2">
    <location>
        <begin position="67"/>
        <end position="328"/>
    </location>
</feature>
<dbReference type="PANTHER" id="PTHR10625:SF32">
    <property type="entry name" value="HISTONE DEACETYLASE"/>
    <property type="match status" value="1"/>
</dbReference>
<proteinExistence type="predicted"/>
<organism evidence="3 5">
    <name type="scientific">Ostreococcus tauri</name>
    <name type="common">Marine green alga</name>
    <dbReference type="NCBI Taxonomy" id="70448"/>
    <lineage>
        <taxon>Eukaryota</taxon>
        <taxon>Viridiplantae</taxon>
        <taxon>Chlorophyta</taxon>
        <taxon>Mamiellophyceae</taxon>
        <taxon>Mamiellales</taxon>
        <taxon>Bathycoccaceae</taxon>
        <taxon>Ostreococcus</taxon>
    </lineage>
</organism>
<protein>
    <submittedName>
        <fullName evidence="3">Histone deacetylase superfamily</fullName>
    </submittedName>
</protein>
<dbReference type="EMBL" id="CAID01000016">
    <property type="protein sequence ID" value="CEG00333.1"/>
    <property type="molecule type" value="Genomic_DNA"/>
</dbReference>
<keyword evidence="1" id="KW-0378">Hydrolase</keyword>
<dbReference type="FunCoup" id="A0A096P8I5">
    <property type="interactions" value="253"/>
</dbReference>
<dbReference type="STRING" id="70448.A0A096P8I5"/>
<reference evidence="3 5" key="1">
    <citation type="journal article" date="2006" name="Proc. Natl. Acad. Sci. U.S.A.">
        <title>Genome analysis of the smallest free-living eukaryote Ostreococcus tauri unveils many unique features.</title>
        <authorList>
            <person name="Derelle E."/>
            <person name="Ferraz C."/>
            <person name="Rombauts S."/>
            <person name="Rouze P."/>
            <person name="Worden A.Z."/>
            <person name="Robbens S."/>
            <person name="Partensky F."/>
            <person name="Degroeve S."/>
            <person name="Echeynie S."/>
            <person name="Cooke R."/>
            <person name="Saeys Y."/>
            <person name="Wuyts J."/>
            <person name="Jabbari K."/>
            <person name="Bowler C."/>
            <person name="Panaud O."/>
            <person name="Piegu B."/>
            <person name="Ball S.G."/>
            <person name="Ral J.-P."/>
            <person name="Bouget F.-Y."/>
            <person name="Piganeau G."/>
            <person name="De Baets B."/>
            <person name="Picard A."/>
            <person name="Delseny M."/>
            <person name="Demaille J."/>
            <person name="Van de Peer Y."/>
            <person name="Moreau H."/>
        </authorList>
    </citation>
    <scope>NUCLEOTIDE SEQUENCE [LARGE SCALE GENOMIC DNA]</scope>
    <source>
        <strain evidence="3 5">OTTH0595</strain>
    </source>
</reference>
<dbReference type="OrthoDB" id="437693at2759"/>
<dbReference type="PRINTS" id="PR01270">
    <property type="entry name" value="HDASUPER"/>
</dbReference>
<accession>A0A454XMN5</accession>
<dbReference type="GO" id="GO:0004407">
    <property type="term" value="F:histone deacetylase activity"/>
    <property type="evidence" value="ECO:0007669"/>
    <property type="project" value="InterPro"/>
</dbReference>